<name>A0A6A4W997_AMPAM</name>
<dbReference type="PANTHER" id="PTHR22922">
    <property type="entry name" value="GPI-ANCHORED PROTEIN P137"/>
    <property type="match status" value="1"/>
</dbReference>
<sequence>MPSVEVKQENMASENADPFQKAMTYLKFKIKNMEQRKKNLTAIKEKLDAGLEKQLEVEQVQAAAKLPEVAGNITFLEQTLARLQTHHDEHAKLDRQRKQAAKQERLQHDLERVRRILMLQDTLMGIDDRVREDLLAGARGAPQLSDAALQQIDTIFKLVTPSREDTDVPFKDQLSTAAEHLLRLADRSQKKISGTTYEALAKTLEAVFESGVLSEPEPEAEPEPEPEPENGLQPEGAAPAVPEAAAVEPPEPAAAEPPAGQVALAPGPAPGSAGDSPPYPQEVLLHPAAAAPPAGLVPVPMPVPVAAPAPPPQPSINFLQESELLRPAEPAAVEPAAVRFPAAEYHAIPSQTFTNTNFAGLPAAAALSELAAANAVYAGAVVDTTPNPPPPIPLPNHEPAAPPPPAAAPAPPAAAPAPPAAAAPAPAEPAPPAPEVNAWASRAADPAPAASGGGATWGDGERDTEIGQWDGGASQTWDNGKTDTWENGGDSHWGGADGRRGGYRGGRGGARSRGPSNGFGARGRGGYDRPPRSSRGGYGEERRAERAGPSRGGPAGAERPYRAGRGGPAGGARGAPRGARGGPARPQ</sequence>
<proteinExistence type="inferred from homology"/>
<keyword evidence="2" id="KW-0175">Coiled coil</keyword>
<evidence type="ECO:0000256" key="2">
    <source>
        <dbReference type="SAM" id="Coils"/>
    </source>
</evidence>
<dbReference type="InterPro" id="IPR028816">
    <property type="entry name" value="Caprin"/>
</dbReference>
<feature type="compositionally biased region" description="Gly residues" evidence="3">
    <location>
        <begin position="564"/>
        <end position="573"/>
    </location>
</feature>
<dbReference type="GO" id="GO:0003723">
    <property type="term" value="F:RNA binding"/>
    <property type="evidence" value="ECO:0007669"/>
    <property type="project" value="TreeGrafter"/>
</dbReference>
<dbReference type="PANTHER" id="PTHR22922:SF19">
    <property type="entry name" value="CAPRIN HOMOLOG"/>
    <property type="match status" value="1"/>
</dbReference>
<dbReference type="PRINTS" id="PR01217">
    <property type="entry name" value="PRICHEXTENSN"/>
</dbReference>
<feature type="domain" description="Caprin-1 dimerization" evidence="4">
    <location>
        <begin position="102"/>
        <end position="211"/>
    </location>
</feature>
<gene>
    <name evidence="5" type="primary">CAPRIN1_1</name>
    <name evidence="5" type="ORF">FJT64_027148</name>
</gene>
<organism evidence="5 6">
    <name type="scientific">Amphibalanus amphitrite</name>
    <name type="common">Striped barnacle</name>
    <name type="synonym">Balanus amphitrite</name>
    <dbReference type="NCBI Taxonomy" id="1232801"/>
    <lineage>
        <taxon>Eukaryota</taxon>
        <taxon>Metazoa</taxon>
        <taxon>Ecdysozoa</taxon>
        <taxon>Arthropoda</taxon>
        <taxon>Crustacea</taxon>
        <taxon>Multicrustacea</taxon>
        <taxon>Cirripedia</taxon>
        <taxon>Thoracica</taxon>
        <taxon>Thoracicalcarea</taxon>
        <taxon>Balanomorpha</taxon>
        <taxon>Balanoidea</taxon>
        <taxon>Balanidae</taxon>
        <taxon>Amphibalaninae</taxon>
        <taxon>Amphibalanus</taxon>
    </lineage>
</organism>
<protein>
    <submittedName>
        <fullName evidence="5">Caprin-1</fullName>
    </submittedName>
</protein>
<feature type="compositionally biased region" description="Low complexity" evidence="3">
    <location>
        <begin position="574"/>
        <end position="587"/>
    </location>
</feature>
<feature type="region of interest" description="Disordered" evidence="3">
    <location>
        <begin position="212"/>
        <end position="286"/>
    </location>
</feature>
<dbReference type="OrthoDB" id="10062814at2759"/>
<keyword evidence="6" id="KW-1185">Reference proteome</keyword>
<dbReference type="GO" id="GO:0005737">
    <property type="term" value="C:cytoplasm"/>
    <property type="evidence" value="ECO:0007669"/>
    <property type="project" value="TreeGrafter"/>
</dbReference>
<dbReference type="Pfam" id="PF18293">
    <property type="entry name" value="Caprin-1_dimer"/>
    <property type="match status" value="1"/>
</dbReference>
<reference evidence="5 6" key="1">
    <citation type="submission" date="2019-07" db="EMBL/GenBank/DDBJ databases">
        <title>Draft genome assembly of a fouling barnacle, Amphibalanus amphitrite (Darwin, 1854): The first reference genome for Thecostraca.</title>
        <authorList>
            <person name="Kim W."/>
        </authorList>
    </citation>
    <scope>NUCLEOTIDE SEQUENCE [LARGE SCALE GENOMIC DNA]</scope>
    <source>
        <strain evidence="5">SNU_AA5</strain>
        <tissue evidence="5">Soma without cirri and trophi</tissue>
    </source>
</reference>
<dbReference type="EMBL" id="VIIS01001273">
    <property type="protein sequence ID" value="KAF0300314.1"/>
    <property type="molecule type" value="Genomic_DNA"/>
</dbReference>
<feature type="region of interest" description="Disordered" evidence="3">
    <location>
        <begin position="388"/>
        <end position="587"/>
    </location>
</feature>
<evidence type="ECO:0000313" key="6">
    <source>
        <dbReference type="Proteomes" id="UP000440578"/>
    </source>
</evidence>
<comment type="similarity">
    <text evidence="1">Belongs to the caprin family.</text>
</comment>
<evidence type="ECO:0000313" key="5">
    <source>
        <dbReference type="EMBL" id="KAF0300314.1"/>
    </source>
</evidence>
<dbReference type="InterPro" id="IPR041637">
    <property type="entry name" value="Caprin-1_dimer"/>
</dbReference>
<feature type="compositionally biased region" description="Low complexity" evidence="3">
    <location>
        <begin position="234"/>
        <end position="260"/>
    </location>
</feature>
<feature type="coiled-coil region" evidence="2">
    <location>
        <begin position="83"/>
        <end position="113"/>
    </location>
</feature>
<evidence type="ECO:0000259" key="4">
    <source>
        <dbReference type="Pfam" id="PF18293"/>
    </source>
</evidence>
<feature type="compositionally biased region" description="Acidic residues" evidence="3">
    <location>
        <begin position="216"/>
        <end position="228"/>
    </location>
</feature>
<feature type="compositionally biased region" description="Basic and acidic residues" evidence="3">
    <location>
        <begin position="538"/>
        <end position="548"/>
    </location>
</feature>
<dbReference type="Proteomes" id="UP000440578">
    <property type="component" value="Unassembled WGS sequence"/>
</dbReference>
<feature type="compositionally biased region" description="Pro residues" evidence="3">
    <location>
        <begin position="388"/>
        <end position="434"/>
    </location>
</feature>
<dbReference type="AlphaFoldDB" id="A0A6A4W997"/>
<accession>A0A6A4W997</accession>
<evidence type="ECO:0000256" key="3">
    <source>
        <dbReference type="SAM" id="MobiDB-lite"/>
    </source>
</evidence>
<feature type="compositionally biased region" description="Low complexity" evidence="3">
    <location>
        <begin position="435"/>
        <end position="450"/>
    </location>
</feature>
<comment type="caution">
    <text evidence="5">The sequence shown here is derived from an EMBL/GenBank/DDBJ whole genome shotgun (WGS) entry which is preliminary data.</text>
</comment>
<evidence type="ECO:0000256" key="1">
    <source>
        <dbReference type="ARBA" id="ARBA00007950"/>
    </source>
</evidence>